<dbReference type="EMBL" id="ML208303">
    <property type="protein sequence ID" value="TFK71100.1"/>
    <property type="molecule type" value="Genomic_DNA"/>
</dbReference>
<sequence length="318" mass="35867">MGSNTNCNIVLPSFRELILSMPNDQVAIYPLVPQKQRVRRWCPFACRPQDIPPDYGPWSPLPLSTASPTTYANAYHTWVGPALFQHLEESTVGPVLTTPPEAIATTTSRRSTHTREPVFYKLTWEEMEHRRVALKARDGISLSDRNFLIKSAELPVTIGGDDLSTTFESFPHIENVGGEVWERAEEDEMDEEHSDGLNMTSVRCVRFTIDREDVSTFQHQGDGSLEVPFGTLDEPLETVRTQPPNETQQKATPLDEGGSADHAEAVDPNNGSHDDSDVETSEDHNERLGEVGLTFCRFTVARSSRTYRERKRRYGYGW</sequence>
<gene>
    <name evidence="1" type="ORF">BDN72DRAFT_958361</name>
</gene>
<dbReference type="Proteomes" id="UP000308600">
    <property type="component" value="Unassembled WGS sequence"/>
</dbReference>
<keyword evidence="2" id="KW-1185">Reference proteome</keyword>
<evidence type="ECO:0000313" key="1">
    <source>
        <dbReference type="EMBL" id="TFK71100.1"/>
    </source>
</evidence>
<protein>
    <submittedName>
        <fullName evidence="1">Uncharacterized protein</fullName>
    </submittedName>
</protein>
<proteinExistence type="predicted"/>
<accession>A0ACD3AZC9</accession>
<reference evidence="1 2" key="1">
    <citation type="journal article" date="2019" name="Nat. Ecol. Evol.">
        <title>Megaphylogeny resolves global patterns of mushroom evolution.</title>
        <authorList>
            <person name="Varga T."/>
            <person name="Krizsan K."/>
            <person name="Foldi C."/>
            <person name="Dima B."/>
            <person name="Sanchez-Garcia M."/>
            <person name="Sanchez-Ramirez S."/>
            <person name="Szollosi G.J."/>
            <person name="Szarkandi J.G."/>
            <person name="Papp V."/>
            <person name="Albert L."/>
            <person name="Andreopoulos W."/>
            <person name="Angelini C."/>
            <person name="Antonin V."/>
            <person name="Barry K.W."/>
            <person name="Bougher N.L."/>
            <person name="Buchanan P."/>
            <person name="Buyck B."/>
            <person name="Bense V."/>
            <person name="Catcheside P."/>
            <person name="Chovatia M."/>
            <person name="Cooper J."/>
            <person name="Damon W."/>
            <person name="Desjardin D."/>
            <person name="Finy P."/>
            <person name="Geml J."/>
            <person name="Haridas S."/>
            <person name="Hughes K."/>
            <person name="Justo A."/>
            <person name="Karasinski D."/>
            <person name="Kautmanova I."/>
            <person name="Kiss B."/>
            <person name="Kocsube S."/>
            <person name="Kotiranta H."/>
            <person name="LaButti K.M."/>
            <person name="Lechner B.E."/>
            <person name="Liimatainen K."/>
            <person name="Lipzen A."/>
            <person name="Lukacs Z."/>
            <person name="Mihaltcheva S."/>
            <person name="Morgado L.N."/>
            <person name="Niskanen T."/>
            <person name="Noordeloos M.E."/>
            <person name="Ohm R.A."/>
            <person name="Ortiz-Santana B."/>
            <person name="Ovrebo C."/>
            <person name="Racz N."/>
            <person name="Riley R."/>
            <person name="Savchenko A."/>
            <person name="Shiryaev A."/>
            <person name="Soop K."/>
            <person name="Spirin V."/>
            <person name="Szebenyi C."/>
            <person name="Tomsovsky M."/>
            <person name="Tulloss R.E."/>
            <person name="Uehling J."/>
            <person name="Grigoriev I.V."/>
            <person name="Vagvolgyi C."/>
            <person name="Papp T."/>
            <person name="Martin F.M."/>
            <person name="Miettinen O."/>
            <person name="Hibbett D.S."/>
            <person name="Nagy L.G."/>
        </authorList>
    </citation>
    <scope>NUCLEOTIDE SEQUENCE [LARGE SCALE GENOMIC DNA]</scope>
    <source>
        <strain evidence="1 2">NL-1719</strain>
    </source>
</reference>
<evidence type="ECO:0000313" key="2">
    <source>
        <dbReference type="Proteomes" id="UP000308600"/>
    </source>
</evidence>
<name>A0ACD3AZC9_9AGAR</name>
<organism evidence="1 2">
    <name type="scientific">Pluteus cervinus</name>
    <dbReference type="NCBI Taxonomy" id="181527"/>
    <lineage>
        <taxon>Eukaryota</taxon>
        <taxon>Fungi</taxon>
        <taxon>Dikarya</taxon>
        <taxon>Basidiomycota</taxon>
        <taxon>Agaricomycotina</taxon>
        <taxon>Agaricomycetes</taxon>
        <taxon>Agaricomycetidae</taxon>
        <taxon>Agaricales</taxon>
        <taxon>Pluteineae</taxon>
        <taxon>Pluteaceae</taxon>
        <taxon>Pluteus</taxon>
    </lineage>
</organism>